<protein>
    <submittedName>
        <fullName evidence="4">Sulfotransferase</fullName>
        <ecNumber evidence="4">2.8.2.-</ecNumber>
    </submittedName>
</protein>
<name>A0ABY8LC78_9RHOB</name>
<evidence type="ECO:0000313" key="4">
    <source>
        <dbReference type="EMBL" id="WGH78922.1"/>
    </source>
</evidence>
<evidence type="ECO:0000259" key="3">
    <source>
        <dbReference type="Pfam" id="PF00685"/>
    </source>
</evidence>
<dbReference type="Proteomes" id="UP001243420">
    <property type="component" value="Chromosome"/>
</dbReference>
<gene>
    <name evidence="4" type="ORF">P8627_01270</name>
</gene>
<dbReference type="GO" id="GO:0016740">
    <property type="term" value="F:transferase activity"/>
    <property type="evidence" value="ECO:0007669"/>
    <property type="project" value="UniProtKB-KW"/>
</dbReference>
<dbReference type="PANTHER" id="PTHR10605:SF56">
    <property type="entry name" value="BIFUNCTIONAL HEPARAN SULFATE N-DEACETYLASE_N-SULFOTRANSFERASE"/>
    <property type="match status" value="1"/>
</dbReference>
<dbReference type="PANTHER" id="PTHR10605">
    <property type="entry name" value="HEPARAN SULFATE SULFOTRANSFERASE"/>
    <property type="match status" value="1"/>
</dbReference>
<proteinExistence type="predicted"/>
<dbReference type="InterPro" id="IPR000863">
    <property type="entry name" value="Sulfotransferase_dom"/>
</dbReference>
<feature type="domain" description="Sulfotransferase" evidence="3">
    <location>
        <begin position="8"/>
        <end position="184"/>
    </location>
</feature>
<dbReference type="InterPro" id="IPR027417">
    <property type="entry name" value="P-loop_NTPase"/>
</dbReference>
<organism evidence="4 5">
    <name type="scientific">Jannaschia ovalis</name>
    <dbReference type="NCBI Taxonomy" id="3038773"/>
    <lineage>
        <taxon>Bacteria</taxon>
        <taxon>Pseudomonadati</taxon>
        <taxon>Pseudomonadota</taxon>
        <taxon>Alphaproteobacteria</taxon>
        <taxon>Rhodobacterales</taxon>
        <taxon>Roseobacteraceae</taxon>
        <taxon>Jannaschia</taxon>
    </lineage>
</organism>
<dbReference type="Gene3D" id="3.40.50.300">
    <property type="entry name" value="P-loop containing nucleotide triphosphate hydrolases"/>
    <property type="match status" value="1"/>
</dbReference>
<evidence type="ECO:0000256" key="1">
    <source>
        <dbReference type="ARBA" id="ARBA00022679"/>
    </source>
</evidence>
<evidence type="ECO:0000313" key="5">
    <source>
        <dbReference type="Proteomes" id="UP001243420"/>
    </source>
</evidence>
<reference evidence="4 5" key="1">
    <citation type="submission" date="2023-04" db="EMBL/GenBank/DDBJ databases">
        <title>Jannaschia ovalis sp. nov., a marine bacterium isolated from sea tidal flat.</title>
        <authorList>
            <person name="Kwon D.Y."/>
            <person name="Kim J.-J."/>
        </authorList>
    </citation>
    <scope>NUCLEOTIDE SEQUENCE [LARGE SCALE GENOMIC DNA]</scope>
    <source>
        <strain evidence="4 5">GRR-S6-38</strain>
    </source>
</reference>
<evidence type="ECO:0000256" key="2">
    <source>
        <dbReference type="ARBA" id="ARBA00023180"/>
    </source>
</evidence>
<dbReference type="EC" id="2.8.2.-" evidence="4"/>
<dbReference type="RefSeq" id="WP_279965673.1">
    <property type="nucleotide sequence ID" value="NZ_CP122537.1"/>
</dbReference>
<accession>A0ABY8LC78</accession>
<keyword evidence="2" id="KW-0325">Glycoprotein</keyword>
<dbReference type="SUPFAM" id="SSF52540">
    <property type="entry name" value="P-loop containing nucleoside triphosphate hydrolases"/>
    <property type="match status" value="1"/>
</dbReference>
<keyword evidence="1 4" id="KW-0808">Transferase</keyword>
<dbReference type="InterPro" id="IPR037359">
    <property type="entry name" value="NST/OST"/>
</dbReference>
<sequence>MATAPGLPHFIVIGAMKCGTTTLYRHLADHPQIDMSRDKETDFFVAEKNWDRGLDWYAAQFSGRGPVRGEASPNYTKRRDFPGVPARIAAACPEVRLIYILRDPVARAESQLRHGIIMGDLSPAAEGFTDSHEYAHILDASRYAHQLEPYLAQFGRAAILVLDFDDLRRDPQTVMDRVHAHVGVAPRPIGRAGAANDSRELARVPAPALRFARSPLGRRVAGLVGRDTRDRIRAALARGRDRRPEALPEALRARMRDDLAPDAARLRAMTGLDFPGWSV</sequence>
<dbReference type="Pfam" id="PF00685">
    <property type="entry name" value="Sulfotransfer_1"/>
    <property type="match status" value="1"/>
</dbReference>
<dbReference type="EMBL" id="CP122537">
    <property type="protein sequence ID" value="WGH78922.1"/>
    <property type="molecule type" value="Genomic_DNA"/>
</dbReference>
<keyword evidence="5" id="KW-1185">Reference proteome</keyword>